<keyword evidence="4" id="KW-1133">Transmembrane helix</keyword>
<keyword evidence="4" id="KW-0812">Transmembrane</keyword>
<dbReference type="PANTHER" id="PTHR34220">
    <property type="entry name" value="SENSOR HISTIDINE KINASE YPDA"/>
    <property type="match status" value="1"/>
</dbReference>
<dbReference type="AlphaFoldDB" id="A0A7G9GG40"/>
<organism evidence="6 7">
    <name type="scientific">Wansuia hejianensis</name>
    <dbReference type="NCBI Taxonomy" id="2763667"/>
    <lineage>
        <taxon>Bacteria</taxon>
        <taxon>Bacillati</taxon>
        <taxon>Bacillota</taxon>
        <taxon>Clostridia</taxon>
        <taxon>Lachnospirales</taxon>
        <taxon>Lachnospiraceae</taxon>
        <taxon>Wansuia</taxon>
    </lineage>
</organism>
<dbReference type="SUPFAM" id="SSF158472">
    <property type="entry name" value="HAMP domain-like"/>
    <property type="match status" value="1"/>
</dbReference>
<dbReference type="InterPro" id="IPR003660">
    <property type="entry name" value="HAMP_dom"/>
</dbReference>
<evidence type="ECO:0000313" key="7">
    <source>
        <dbReference type="Proteomes" id="UP000515860"/>
    </source>
</evidence>
<dbReference type="GO" id="GO:0016020">
    <property type="term" value="C:membrane"/>
    <property type="evidence" value="ECO:0007669"/>
    <property type="project" value="UniProtKB-SubCell"/>
</dbReference>
<dbReference type="SMART" id="SM00304">
    <property type="entry name" value="HAMP"/>
    <property type="match status" value="1"/>
</dbReference>
<dbReference type="Gene3D" id="3.30.565.10">
    <property type="entry name" value="Histidine kinase-like ATPase, C-terminal domain"/>
    <property type="match status" value="1"/>
</dbReference>
<name>A0A7G9GG40_9FIRM</name>
<evidence type="ECO:0000256" key="2">
    <source>
        <dbReference type="ARBA" id="ARBA00022553"/>
    </source>
</evidence>
<evidence type="ECO:0000259" key="5">
    <source>
        <dbReference type="PROSITE" id="PS50885"/>
    </source>
</evidence>
<feature type="transmembrane region" description="Helical" evidence="4">
    <location>
        <begin position="286"/>
        <end position="307"/>
    </location>
</feature>
<dbReference type="Gene3D" id="6.10.340.10">
    <property type="match status" value="1"/>
</dbReference>
<dbReference type="Proteomes" id="UP000515860">
    <property type="component" value="Chromosome"/>
</dbReference>
<dbReference type="Pfam" id="PF00672">
    <property type="entry name" value="HAMP"/>
    <property type="match status" value="1"/>
</dbReference>
<dbReference type="InterPro" id="IPR036890">
    <property type="entry name" value="HATPase_C_sf"/>
</dbReference>
<dbReference type="InterPro" id="IPR010559">
    <property type="entry name" value="Sig_transdc_His_kin_internal"/>
</dbReference>
<dbReference type="Pfam" id="PF06580">
    <property type="entry name" value="His_kinase"/>
    <property type="match status" value="1"/>
</dbReference>
<dbReference type="EMBL" id="CP060635">
    <property type="protein sequence ID" value="QNM09772.1"/>
    <property type="molecule type" value="Genomic_DNA"/>
</dbReference>
<dbReference type="RefSeq" id="WP_118643968.1">
    <property type="nucleotide sequence ID" value="NZ_CP060635.1"/>
</dbReference>
<sequence length="600" mass="68233">MKSFSKIKQKYSDLSFPKKLSLSMILITCLIAVYLTIFAFFSAAYLFQQFSTELADSYASNICRQLENYFSDVTQTATNIIQLSSLRECGNIVLPEQEASVTAKLRSDLQPLLLSANANYGIHFSVLNVYFKNGYNYSHYQASLPFEDYYGCEAYYTDAGYLDASYPHAQYTDILVKNSGRNTRYILLYLRPIYSSETYEQVGFLLCGIDETDFLCYYDTLASDVMLLENGHYIVSHNAKRDDIGTSYIPDKTESKGDYILHQITHTNLSLLIPNSYYSAVGKNHILMFSFSMVLIITVGILMAVIFSHKFSKTLSDSVLALRNFIIQVTKGDINARFTTSAKDEIAFLGNHINAMLDQIQASIRREDELKKTGELLELRLMQSQINPHLLYNTLDSALWLMESDQKPQVLDLLANLSSFFRLSLSKGSFLIPLKNECRLLENYIAIQRLAHNRNIQFQIVSSIAWSDIPVIKFTLQPIIENSIIHGFFGYDSARIELWIDRDEAGIVTISVYDYGIGLLPEDLVSVQAGLECYPPPDGMRHFGLYNINRRIKNYFGESFGLTIDSEFGEYTKVTLRFPELHPDKASPNSSEERSALCIK</sequence>
<feature type="domain" description="HAMP" evidence="5">
    <location>
        <begin position="313"/>
        <end position="365"/>
    </location>
</feature>
<dbReference type="GO" id="GO:0000155">
    <property type="term" value="F:phosphorelay sensor kinase activity"/>
    <property type="evidence" value="ECO:0007669"/>
    <property type="project" value="InterPro"/>
</dbReference>
<dbReference type="PANTHER" id="PTHR34220:SF7">
    <property type="entry name" value="SENSOR HISTIDINE KINASE YPDA"/>
    <property type="match status" value="1"/>
</dbReference>
<dbReference type="PROSITE" id="PS50885">
    <property type="entry name" value="HAMP"/>
    <property type="match status" value="1"/>
</dbReference>
<dbReference type="SUPFAM" id="SSF55874">
    <property type="entry name" value="ATPase domain of HSP90 chaperone/DNA topoisomerase II/histidine kinase"/>
    <property type="match status" value="1"/>
</dbReference>
<protein>
    <submittedName>
        <fullName evidence="6">Histidine kinase</fullName>
    </submittedName>
</protein>
<evidence type="ECO:0000256" key="3">
    <source>
        <dbReference type="ARBA" id="ARBA00022679"/>
    </source>
</evidence>
<keyword evidence="3" id="KW-0808">Transferase</keyword>
<dbReference type="InterPro" id="IPR050640">
    <property type="entry name" value="Bact_2-comp_sensor_kinase"/>
</dbReference>
<evidence type="ECO:0000313" key="6">
    <source>
        <dbReference type="EMBL" id="QNM09772.1"/>
    </source>
</evidence>
<keyword evidence="4" id="KW-0472">Membrane</keyword>
<proteinExistence type="predicted"/>
<dbReference type="CDD" id="cd06225">
    <property type="entry name" value="HAMP"/>
    <property type="match status" value="1"/>
</dbReference>
<reference evidence="6 7" key="1">
    <citation type="submission" date="2020-08" db="EMBL/GenBank/DDBJ databases">
        <authorList>
            <person name="Liu C."/>
            <person name="Sun Q."/>
        </authorList>
    </citation>
    <scope>NUCLEOTIDE SEQUENCE [LARGE SCALE GENOMIC DNA]</scope>
    <source>
        <strain evidence="6 7">NSJ-29</strain>
    </source>
</reference>
<evidence type="ECO:0000256" key="4">
    <source>
        <dbReference type="SAM" id="Phobius"/>
    </source>
</evidence>
<keyword evidence="2" id="KW-0597">Phosphoprotein</keyword>
<gene>
    <name evidence="6" type="ORF">H9Q79_05655</name>
</gene>
<comment type="subcellular location">
    <subcellularLocation>
        <location evidence="1">Membrane</location>
    </subcellularLocation>
</comment>
<accession>A0A7G9GG40</accession>
<evidence type="ECO:0000256" key="1">
    <source>
        <dbReference type="ARBA" id="ARBA00004370"/>
    </source>
</evidence>
<dbReference type="KEGG" id="whj:H9Q79_05655"/>
<keyword evidence="6" id="KW-0418">Kinase</keyword>
<keyword evidence="7" id="KW-1185">Reference proteome</keyword>
<feature type="transmembrane region" description="Helical" evidence="4">
    <location>
        <begin position="20"/>
        <end position="47"/>
    </location>
</feature>